<dbReference type="SUPFAM" id="SSF55909">
    <property type="entry name" value="Pentein"/>
    <property type="match status" value="1"/>
</dbReference>
<evidence type="ECO:0000256" key="2">
    <source>
        <dbReference type="ARBA" id="ARBA00022801"/>
    </source>
</evidence>
<dbReference type="EMBL" id="QGGR01000008">
    <property type="protein sequence ID" value="PWK47132.1"/>
    <property type="molecule type" value="Genomic_DNA"/>
</dbReference>
<evidence type="ECO:0000256" key="3">
    <source>
        <dbReference type="HAMAP-Rule" id="MF_00242"/>
    </source>
</evidence>
<dbReference type="InterPro" id="IPR003876">
    <property type="entry name" value="Arg_deiminase"/>
</dbReference>
<evidence type="ECO:0000256" key="1">
    <source>
        <dbReference type="ARBA" id="ARBA00010206"/>
    </source>
</evidence>
<comment type="similarity">
    <text evidence="1 3">Belongs to the arginine deiminase family.</text>
</comment>
<sequence>MSFHVDSETGRLRQVILHRPGVELSRLTPDNVRDLLFDDILWAKRAREEHDAFAEVLRERGVKVHYFARLLADVLDIPSARNWVLDRIVTDDTVGPTLAGPLRRLAEQAESDKLADYLIGGVLKNELAGFTVNSLRWELLGADDFVLRPLPNHLFQRDNSAWIYGGVSINPMAMPARLRESVHSAAIYRFHPMFNLSDFTVWYGGDDEPHQPATLEGGDIHVLGNGAIMVGLGERSTAMGVENLARSLFAAGAATKVIAIELPHSHAMMHLDTVMTMIDRDTFVLYPYLQQSLRSWTVLPDEDPDGLKVIRNADLFATIAETLGVDKVQVLETNEDIRAAQREQWDDGNNFLAVEPGVIVGYERNVTTNTYLRRQGIEVITIAGGELGRGRGGPRCMTCPIERDAA</sequence>
<dbReference type="PRINTS" id="PR01466">
    <property type="entry name" value="ARGDEIMINASE"/>
</dbReference>
<comment type="subcellular location">
    <subcellularLocation>
        <location evidence="3">Cytoplasm</location>
    </subcellularLocation>
</comment>
<keyword evidence="6" id="KW-1185">Reference proteome</keyword>
<evidence type="ECO:0000313" key="5">
    <source>
        <dbReference type="EMBL" id="PWK47132.1"/>
    </source>
</evidence>
<keyword evidence="3" id="KW-0056">Arginine metabolism</keyword>
<dbReference type="RefSeq" id="WP_109594429.1">
    <property type="nucleotide sequence ID" value="NZ_BONA01000049.1"/>
</dbReference>
<dbReference type="GO" id="GO:0019546">
    <property type="term" value="P:L-arginine deiminase pathway"/>
    <property type="evidence" value="ECO:0007669"/>
    <property type="project" value="TreeGrafter"/>
</dbReference>
<comment type="caution">
    <text evidence="5">The sequence shown here is derived from an EMBL/GenBank/DDBJ whole genome shotgun (WGS) entry which is preliminary data.</text>
</comment>
<dbReference type="HAMAP" id="MF_00242">
    <property type="entry name" value="Arg_deiminase"/>
    <property type="match status" value="1"/>
</dbReference>
<dbReference type="GO" id="GO:0016990">
    <property type="term" value="F:arginine deiminase activity"/>
    <property type="evidence" value="ECO:0007669"/>
    <property type="project" value="UniProtKB-UniRule"/>
</dbReference>
<dbReference type="PANTHER" id="PTHR47271">
    <property type="entry name" value="ARGININE DEIMINASE"/>
    <property type="match status" value="1"/>
</dbReference>
<name>A0A316FGD2_9ACTN</name>
<comment type="pathway">
    <text evidence="3">Amino-acid degradation; L-arginine degradation via ADI pathway; carbamoyl phosphate from L-arginine: step 1/2.</text>
</comment>
<dbReference type="Gene3D" id="3.75.10.10">
    <property type="entry name" value="L-arginine/glycine Amidinotransferase, Chain A"/>
    <property type="match status" value="1"/>
</dbReference>
<dbReference type="GO" id="GO:0005737">
    <property type="term" value="C:cytoplasm"/>
    <property type="evidence" value="ECO:0007669"/>
    <property type="project" value="UniProtKB-SubCell"/>
</dbReference>
<dbReference type="UniPathway" id="UPA00254">
    <property type="reaction ID" value="UER00364"/>
</dbReference>
<accession>A0A316FGD2</accession>
<dbReference type="PANTHER" id="PTHR47271:SF2">
    <property type="entry name" value="ARGININE DEIMINASE"/>
    <property type="match status" value="1"/>
</dbReference>
<gene>
    <name evidence="3" type="primary">arcA</name>
    <name evidence="5" type="ORF">BC793_108247</name>
</gene>
<dbReference type="PIRSF" id="PIRSF006356">
    <property type="entry name" value="Arg_deiminase"/>
    <property type="match status" value="1"/>
</dbReference>
<dbReference type="AlphaFoldDB" id="A0A316FGD2"/>
<proteinExistence type="inferred from homology"/>
<dbReference type="EC" id="3.5.3.6" evidence="3"/>
<evidence type="ECO:0000313" key="6">
    <source>
        <dbReference type="Proteomes" id="UP000245697"/>
    </source>
</evidence>
<comment type="catalytic activity">
    <reaction evidence="3">
        <text>L-arginine + H2O = L-citrulline + NH4(+)</text>
        <dbReference type="Rhea" id="RHEA:19597"/>
        <dbReference type="ChEBI" id="CHEBI:15377"/>
        <dbReference type="ChEBI" id="CHEBI:28938"/>
        <dbReference type="ChEBI" id="CHEBI:32682"/>
        <dbReference type="ChEBI" id="CHEBI:57743"/>
        <dbReference type="EC" id="3.5.3.6"/>
    </reaction>
</comment>
<keyword evidence="3" id="KW-0963">Cytoplasm</keyword>
<protein>
    <recommendedName>
        <fullName evidence="3">Arginine deiminase</fullName>
        <shortName evidence="3">ADI</shortName>
        <ecNumber evidence="3">3.5.3.6</ecNumber>
    </recommendedName>
    <alternativeName>
        <fullName evidence="3">Arginine dihydrolase</fullName>
        <shortName evidence="3">AD</shortName>
    </alternativeName>
</protein>
<dbReference type="NCBIfam" id="NF002381">
    <property type="entry name" value="PRK01388.1"/>
    <property type="match status" value="1"/>
</dbReference>
<dbReference type="OrthoDB" id="9807502at2"/>
<dbReference type="Pfam" id="PF02274">
    <property type="entry name" value="ADI"/>
    <property type="match status" value="1"/>
</dbReference>
<reference evidence="5 6" key="1">
    <citation type="submission" date="2018-05" db="EMBL/GenBank/DDBJ databases">
        <title>Genomic Encyclopedia of Archaeal and Bacterial Type Strains, Phase II (KMG-II): from individual species to whole genera.</title>
        <authorList>
            <person name="Goeker M."/>
        </authorList>
    </citation>
    <scope>NUCLEOTIDE SEQUENCE [LARGE SCALE GENOMIC DNA]</scope>
    <source>
        <strain evidence="5 6">DSM 45184</strain>
    </source>
</reference>
<feature type="active site" description="Amidino-cysteine intermediate" evidence="3 4">
    <location>
        <position position="396"/>
    </location>
</feature>
<dbReference type="Proteomes" id="UP000245697">
    <property type="component" value="Unassembled WGS sequence"/>
</dbReference>
<organism evidence="5 6">
    <name type="scientific">Actinoplanes xinjiangensis</name>
    <dbReference type="NCBI Taxonomy" id="512350"/>
    <lineage>
        <taxon>Bacteria</taxon>
        <taxon>Bacillati</taxon>
        <taxon>Actinomycetota</taxon>
        <taxon>Actinomycetes</taxon>
        <taxon>Micromonosporales</taxon>
        <taxon>Micromonosporaceae</taxon>
        <taxon>Actinoplanes</taxon>
    </lineage>
</organism>
<dbReference type="Gene3D" id="1.10.3930.10">
    <property type="entry name" value="Arginine deiminase"/>
    <property type="match status" value="1"/>
</dbReference>
<keyword evidence="2 3" id="KW-0378">Hydrolase</keyword>
<evidence type="ECO:0000256" key="4">
    <source>
        <dbReference type="PIRSR" id="PIRSR006356-1"/>
    </source>
</evidence>